<proteinExistence type="predicted"/>
<gene>
    <name evidence="2" type="ORF">EV193_109109</name>
</gene>
<dbReference type="PANTHER" id="PTHR42912:SF93">
    <property type="entry name" value="N6-ADENOSINE-METHYLTRANSFERASE TMT1A"/>
    <property type="match status" value="1"/>
</dbReference>
<dbReference type="PANTHER" id="PTHR42912">
    <property type="entry name" value="METHYLTRANSFERASE"/>
    <property type="match status" value="1"/>
</dbReference>
<dbReference type="OrthoDB" id="3636702at2"/>
<reference evidence="2 3" key="1">
    <citation type="submission" date="2019-02" db="EMBL/GenBank/DDBJ databases">
        <title>Genomic Encyclopedia of Type Strains, Phase IV (KMG-IV): sequencing the most valuable type-strain genomes for metagenomic binning, comparative biology and taxonomic classification.</title>
        <authorList>
            <person name="Goeker M."/>
        </authorList>
    </citation>
    <scope>NUCLEOTIDE SEQUENCE [LARGE SCALE GENOMIC DNA]</scope>
    <source>
        <strain evidence="2 3">DSM 101727</strain>
    </source>
</reference>
<evidence type="ECO:0000313" key="3">
    <source>
        <dbReference type="Proteomes" id="UP000294257"/>
    </source>
</evidence>
<evidence type="ECO:0000259" key="1">
    <source>
        <dbReference type="Pfam" id="PF08241"/>
    </source>
</evidence>
<evidence type="ECO:0000313" key="2">
    <source>
        <dbReference type="EMBL" id="RZS34322.1"/>
    </source>
</evidence>
<dbReference type="AlphaFoldDB" id="A0A4Q7KGE5"/>
<keyword evidence="2" id="KW-0489">Methyltransferase</keyword>
<dbReference type="GO" id="GO:0008757">
    <property type="term" value="F:S-adenosylmethionine-dependent methyltransferase activity"/>
    <property type="evidence" value="ECO:0007669"/>
    <property type="project" value="InterPro"/>
</dbReference>
<dbReference type="InterPro" id="IPR013216">
    <property type="entry name" value="Methyltransf_11"/>
</dbReference>
<dbReference type="RefSeq" id="WP_130346689.1">
    <property type="nucleotide sequence ID" value="NZ_SGWQ01000009.1"/>
</dbReference>
<feature type="domain" description="Methyltransferase type 11" evidence="1">
    <location>
        <begin position="43"/>
        <end position="141"/>
    </location>
</feature>
<accession>A0A4Q7KGE5</accession>
<sequence length="259" mass="28133">MTTLEFDGEAARRLDAAYQTPDLIAQRAAVLDALALRPGERVLDIGTGTGLLAVQMADQVGPDGAVCGIDLSESVLAIARSRIDTAAAPIELRTAGAEEIPYPDGAFDVAVTTQVLEYVSDVDAALAEAHRVLKPGGRLLVLDTDWDAIVWHSSDRERMNRVLAAYEPHCVHPLLPRVLPMSLSRNGFHADQPRVIPLLNVGWDERHFSAGLLGTIAAYVAGRDDVTELEVLDWADDLRGLGDAYFFSLNRYVFTATRT</sequence>
<dbReference type="GO" id="GO:0032259">
    <property type="term" value="P:methylation"/>
    <property type="evidence" value="ECO:0007669"/>
    <property type="project" value="UniProtKB-KW"/>
</dbReference>
<dbReference type="InterPro" id="IPR029063">
    <property type="entry name" value="SAM-dependent_MTases_sf"/>
</dbReference>
<protein>
    <submittedName>
        <fullName evidence="2">Methyltransferase family protein</fullName>
    </submittedName>
</protein>
<name>A0A4Q7KGE5_9PSEU</name>
<dbReference type="Proteomes" id="UP000294257">
    <property type="component" value="Unassembled WGS sequence"/>
</dbReference>
<dbReference type="CDD" id="cd02440">
    <property type="entry name" value="AdoMet_MTases"/>
    <property type="match status" value="1"/>
</dbReference>
<keyword evidence="3" id="KW-1185">Reference proteome</keyword>
<keyword evidence="2" id="KW-0808">Transferase</keyword>
<dbReference type="Pfam" id="PF08241">
    <property type="entry name" value="Methyltransf_11"/>
    <property type="match status" value="1"/>
</dbReference>
<dbReference type="InterPro" id="IPR050508">
    <property type="entry name" value="Methyltransf_Superfamily"/>
</dbReference>
<dbReference type="SUPFAM" id="SSF53335">
    <property type="entry name" value="S-adenosyl-L-methionine-dependent methyltransferases"/>
    <property type="match status" value="1"/>
</dbReference>
<dbReference type="EMBL" id="SGWQ01000009">
    <property type="protein sequence ID" value="RZS34322.1"/>
    <property type="molecule type" value="Genomic_DNA"/>
</dbReference>
<comment type="caution">
    <text evidence="2">The sequence shown here is derived from an EMBL/GenBank/DDBJ whole genome shotgun (WGS) entry which is preliminary data.</text>
</comment>
<organism evidence="2 3">
    <name type="scientific">Herbihabitans rhizosphaerae</name>
    <dbReference type="NCBI Taxonomy" id="1872711"/>
    <lineage>
        <taxon>Bacteria</taxon>
        <taxon>Bacillati</taxon>
        <taxon>Actinomycetota</taxon>
        <taxon>Actinomycetes</taxon>
        <taxon>Pseudonocardiales</taxon>
        <taxon>Pseudonocardiaceae</taxon>
        <taxon>Herbihabitans</taxon>
    </lineage>
</organism>
<dbReference type="Gene3D" id="3.40.50.150">
    <property type="entry name" value="Vaccinia Virus protein VP39"/>
    <property type="match status" value="1"/>
</dbReference>